<feature type="domain" description="Methyl-accepting transducer" evidence="2">
    <location>
        <begin position="160"/>
        <end position="225"/>
    </location>
</feature>
<organism evidence="3 4">
    <name type="scientific">Massilia cellulosiltytica</name>
    <dbReference type="NCBI Taxonomy" id="2683234"/>
    <lineage>
        <taxon>Bacteria</taxon>
        <taxon>Pseudomonadati</taxon>
        <taxon>Pseudomonadota</taxon>
        <taxon>Betaproteobacteria</taxon>
        <taxon>Burkholderiales</taxon>
        <taxon>Oxalobacteraceae</taxon>
        <taxon>Telluria group</taxon>
        <taxon>Massilia</taxon>
    </lineage>
</organism>
<dbReference type="AlphaFoldDB" id="A0A7X3G616"/>
<dbReference type="InterPro" id="IPR004089">
    <property type="entry name" value="MCPsignal_dom"/>
</dbReference>
<dbReference type="EMBL" id="WSES01000013">
    <property type="protein sequence ID" value="MVW64320.1"/>
    <property type="molecule type" value="Genomic_DNA"/>
</dbReference>
<sequence>MHADTLPTSSNAQPDVKLSGDVFGALINLSGRRRFTSQRVVLYSVLASLGHDGADKTARDTLAAFRDAHITLVQGKQGLPGIFCQQLRDAYFGTMRGDQIIRDFIALAESTLDAIGTTSRRAPALLDELVRSATPLLTVLNALTLVYEEQSKRHALLQRRQMQELMGDIKTIARQARMVAFNAQVVAARAGDVGREFAVVASTMTNVTGEIDALVQTALEGSLAY</sequence>
<evidence type="ECO:0000259" key="2">
    <source>
        <dbReference type="PROSITE" id="PS50111"/>
    </source>
</evidence>
<reference evidence="3 4" key="1">
    <citation type="submission" date="2019-12" db="EMBL/GenBank/DDBJ databases">
        <authorList>
            <person name="Li C."/>
            <person name="Zhao J."/>
        </authorList>
    </citation>
    <scope>NUCLEOTIDE SEQUENCE [LARGE SCALE GENOMIC DNA]</scope>
    <source>
        <strain evidence="3 4">NEAU-DD11</strain>
    </source>
</reference>
<dbReference type="GO" id="GO:0007165">
    <property type="term" value="P:signal transduction"/>
    <property type="evidence" value="ECO:0007669"/>
    <property type="project" value="UniProtKB-KW"/>
</dbReference>
<evidence type="ECO:0000313" key="3">
    <source>
        <dbReference type="EMBL" id="MVW64320.1"/>
    </source>
</evidence>
<dbReference type="RefSeq" id="WP_056126874.1">
    <property type="nucleotide sequence ID" value="NZ_WSES01000013.1"/>
</dbReference>
<proteinExistence type="predicted"/>
<evidence type="ECO:0000256" key="1">
    <source>
        <dbReference type="PROSITE-ProRule" id="PRU00284"/>
    </source>
</evidence>
<keyword evidence="4" id="KW-1185">Reference proteome</keyword>
<protein>
    <submittedName>
        <fullName evidence="3">Methyl-accepting chemotaxis protein</fullName>
    </submittedName>
</protein>
<comment type="caution">
    <text evidence="3">The sequence shown here is derived from an EMBL/GenBank/DDBJ whole genome shotgun (WGS) entry which is preliminary data.</text>
</comment>
<dbReference type="Proteomes" id="UP000443353">
    <property type="component" value="Unassembled WGS sequence"/>
</dbReference>
<accession>A0A7X3G616</accession>
<dbReference type="Pfam" id="PF00015">
    <property type="entry name" value="MCPsignal"/>
    <property type="match status" value="1"/>
</dbReference>
<dbReference type="GO" id="GO:0016020">
    <property type="term" value="C:membrane"/>
    <property type="evidence" value="ECO:0007669"/>
    <property type="project" value="InterPro"/>
</dbReference>
<dbReference type="PROSITE" id="PS50111">
    <property type="entry name" value="CHEMOTAXIS_TRANSDUC_2"/>
    <property type="match status" value="1"/>
</dbReference>
<dbReference type="SUPFAM" id="SSF58104">
    <property type="entry name" value="Methyl-accepting chemotaxis protein (MCP) signaling domain"/>
    <property type="match status" value="1"/>
</dbReference>
<dbReference type="Gene3D" id="1.10.287.950">
    <property type="entry name" value="Methyl-accepting chemotaxis protein"/>
    <property type="match status" value="1"/>
</dbReference>
<evidence type="ECO:0000313" key="4">
    <source>
        <dbReference type="Proteomes" id="UP000443353"/>
    </source>
</evidence>
<gene>
    <name evidence="3" type="ORF">GPY61_30790</name>
</gene>
<keyword evidence="1" id="KW-0807">Transducer</keyword>
<name>A0A7X3G616_9BURK</name>